<protein>
    <recommendedName>
        <fullName evidence="4">Sfi1 spindle body domain-containing protein</fullName>
    </recommendedName>
</protein>
<feature type="compositionally biased region" description="Pro residues" evidence="1">
    <location>
        <begin position="327"/>
        <end position="338"/>
    </location>
</feature>
<proteinExistence type="predicted"/>
<evidence type="ECO:0000256" key="1">
    <source>
        <dbReference type="SAM" id="MobiDB-lite"/>
    </source>
</evidence>
<dbReference type="EMBL" id="CDMY01000356">
    <property type="protein sequence ID" value="CEM05274.1"/>
    <property type="molecule type" value="Genomic_DNA"/>
</dbReference>
<dbReference type="Proteomes" id="UP000041254">
    <property type="component" value="Unassembled WGS sequence"/>
</dbReference>
<feature type="region of interest" description="Disordered" evidence="1">
    <location>
        <begin position="1"/>
        <end position="112"/>
    </location>
</feature>
<evidence type="ECO:0000313" key="3">
    <source>
        <dbReference type="Proteomes" id="UP000041254"/>
    </source>
</evidence>
<evidence type="ECO:0008006" key="4">
    <source>
        <dbReference type="Google" id="ProtNLM"/>
    </source>
</evidence>
<dbReference type="VEuPathDB" id="CryptoDB:Vbra_14209"/>
<accession>A0A0G4F167</accession>
<reference evidence="2 3" key="1">
    <citation type="submission" date="2014-11" db="EMBL/GenBank/DDBJ databases">
        <authorList>
            <person name="Zhu J."/>
            <person name="Qi W."/>
            <person name="Song R."/>
        </authorList>
    </citation>
    <scope>NUCLEOTIDE SEQUENCE [LARGE SCALE GENOMIC DNA]</scope>
</reference>
<evidence type="ECO:0000313" key="2">
    <source>
        <dbReference type="EMBL" id="CEM05274.1"/>
    </source>
</evidence>
<feature type="region of interest" description="Disordered" evidence="1">
    <location>
        <begin position="243"/>
        <end position="310"/>
    </location>
</feature>
<feature type="compositionally biased region" description="Basic and acidic residues" evidence="1">
    <location>
        <begin position="290"/>
        <end position="301"/>
    </location>
</feature>
<feature type="compositionally biased region" description="Low complexity" evidence="1">
    <location>
        <begin position="22"/>
        <end position="35"/>
    </location>
</feature>
<feature type="compositionally biased region" description="Basic residues" evidence="1">
    <location>
        <begin position="44"/>
        <end position="53"/>
    </location>
</feature>
<keyword evidence="3" id="KW-1185">Reference proteome</keyword>
<gene>
    <name evidence="2" type="ORF">Vbra_14209</name>
</gene>
<feature type="compositionally biased region" description="Low complexity" evidence="1">
    <location>
        <begin position="249"/>
        <end position="262"/>
    </location>
</feature>
<sequence>MNRGRVRSSSQKATPKRTTADRLGTSGRSLRSSGSVRETPPVHTLHRSQRRRSSLHESTESRFSSLQPDVPRRTPIRTTAAARPVPFHATMGASSGDEGPAALQRSVRHDGGGAALDLSAPLSVRLDGVAEIEGLLPPLPDALASSPVPPPRDRERELASSLRRSSGLFSSGRSDPRVPSPSMRAPLHQQRPFAAVDQSLETEASKPDDATSPPGPLLDSASSKKTPLSFSSLVKTRTTADLKGHPFVPLSQPSSPSLHQPSPVEPSQHRDIIVKMPPAPTSLTADDEAGPPRDRDRDQPPPHDPSFSSRFCIPAFKRRADCDLTVPQPPPPRPPRPPQSSQSFWEQVGGQQFLPDDIQVPFQRFILARAQIAMPRLLDQGEAMSWEALQASLGADSRLVDQYKRLVTMAGGRRRALLQRCVRGWATVAGERPLTRWHGAVGQLGEAISRWHTSSLRAALTALQRHSARVTKDTATADHVHSDRLRRHGRRLAFTAWHQATLARQAQRQDLTAQLRRSVERRDVARAWRRLRREALRGRAIHRLGELLVRRRQRAMLRRAWMAYRCVFYGRRLAAHKMETRLRRPFLSAARWAWGRCRRHMLWMRAAERMAVLHWGKMQRHALHRWRTNTRAATVAESEARRAECAALSDELHSLRRAHLELQDRMARIYEHSGHLVQKLSRPLAAADRPGADR</sequence>
<feature type="region of interest" description="Disordered" evidence="1">
    <location>
        <begin position="322"/>
        <end position="345"/>
    </location>
</feature>
<feature type="region of interest" description="Disordered" evidence="1">
    <location>
        <begin position="137"/>
        <end position="228"/>
    </location>
</feature>
<feature type="compositionally biased region" description="Low complexity" evidence="1">
    <location>
        <begin position="159"/>
        <end position="173"/>
    </location>
</feature>
<dbReference type="AlphaFoldDB" id="A0A0G4F167"/>
<dbReference type="InParanoid" id="A0A0G4F167"/>
<feature type="compositionally biased region" description="Polar residues" evidence="1">
    <location>
        <begin position="7"/>
        <end position="17"/>
    </location>
</feature>
<organism evidence="2 3">
    <name type="scientific">Vitrella brassicaformis (strain CCMP3155)</name>
    <dbReference type="NCBI Taxonomy" id="1169540"/>
    <lineage>
        <taxon>Eukaryota</taxon>
        <taxon>Sar</taxon>
        <taxon>Alveolata</taxon>
        <taxon>Colpodellida</taxon>
        <taxon>Vitrellaceae</taxon>
        <taxon>Vitrella</taxon>
    </lineage>
</organism>
<name>A0A0G4F167_VITBC</name>